<proteinExistence type="predicted"/>
<evidence type="ECO:0000256" key="1">
    <source>
        <dbReference type="SAM" id="MobiDB-lite"/>
    </source>
</evidence>
<keyword evidence="3" id="KW-1185">Reference proteome</keyword>
<feature type="region of interest" description="Disordered" evidence="1">
    <location>
        <begin position="47"/>
        <end position="151"/>
    </location>
</feature>
<dbReference type="EMBL" id="OW240914">
    <property type="protein sequence ID" value="CAH2276453.1"/>
    <property type="molecule type" value="Genomic_DNA"/>
</dbReference>
<organism evidence="2 3">
    <name type="scientific">Pelobates cultripes</name>
    <name type="common">Western spadefoot toad</name>
    <dbReference type="NCBI Taxonomy" id="61616"/>
    <lineage>
        <taxon>Eukaryota</taxon>
        <taxon>Metazoa</taxon>
        <taxon>Chordata</taxon>
        <taxon>Craniata</taxon>
        <taxon>Vertebrata</taxon>
        <taxon>Euteleostomi</taxon>
        <taxon>Amphibia</taxon>
        <taxon>Batrachia</taxon>
        <taxon>Anura</taxon>
        <taxon>Pelobatoidea</taxon>
        <taxon>Pelobatidae</taxon>
        <taxon>Pelobates</taxon>
    </lineage>
</organism>
<dbReference type="AlphaFoldDB" id="A0AAD1W069"/>
<reference evidence="2" key="1">
    <citation type="submission" date="2022-03" db="EMBL/GenBank/DDBJ databases">
        <authorList>
            <person name="Alioto T."/>
            <person name="Alioto T."/>
            <person name="Gomez Garrido J."/>
        </authorList>
    </citation>
    <scope>NUCLEOTIDE SEQUENCE</scope>
</reference>
<feature type="compositionally biased region" description="Low complexity" evidence="1">
    <location>
        <begin position="96"/>
        <end position="111"/>
    </location>
</feature>
<sequence length="151" mass="16155">MAGDNTLPMLNQLLQTLILQDTAQRLNAIFSCFWAQLRDRMRAAQITQGPARTAGKRQLAAGTGKYTLGQSDMRPTHPQATEPTGAGGQKGEDPDASPTAAAAFNTTPANAHCFAKETASANRDSLHKASRQVSARPITPQLKPVKLCDQD</sequence>
<accession>A0AAD1W069</accession>
<name>A0AAD1W069_PELCU</name>
<evidence type="ECO:0000313" key="3">
    <source>
        <dbReference type="Proteomes" id="UP001295444"/>
    </source>
</evidence>
<dbReference type="Proteomes" id="UP001295444">
    <property type="component" value="Chromosome 03"/>
</dbReference>
<gene>
    <name evidence="2" type="ORF">PECUL_23A002739</name>
</gene>
<evidence type="ECO:0000313" key="2">
    <source>
        <dbReference type="EMBL" id="CAH2276453.1"/>
    </source>
</evidence>
<protein>
    <submittedName>
        <fullName evidence="2">Uncharacterized protein</fullName>
    </submittedName>
</protein>